<dbReference type="Pfam" id="PF13692">
    <property type="entry name" value="Glyco_trans_1_4"/>
    <property type="match status" value="1"/>
</dbReference>
<evidence type="ECO:0000313" key="1">
    <source>
        <dbReference type="EMBL" id="SEL92890.1"/>
    </source>
</evidence>
<proteinExistence type="predicted"/>
<name>A0A1H7U752_9FLAO</name>
<dbReference type="RefSeq" id="WP_091625610.1">
    <property type="nucleotide sequence ID" value="NZ_FNZN01000007.1"/>
</dbReference>
<dbReference type="Proteomes" id="UP000198990">
    <property type="component" value="Unassembled WGS sequence"/>
</dbReference>
<evidence type="ECO:0000313" key="2">
    <source>
        <dbReference type="Proteomes" id="UP000198990"/>
    </source>
</evidence>
<dbReference type="Gene3D" id="3.40.50.2000">
    <property type="entry name" value="Glycogen Phosphorylase B"/>
    <property type="match status" value="1"/>
</dbReference>
<accession>A0A1H7U752</accession>
<dbReference type="STRING" id="228957.SAMN04488008_10732"/>
<organism evidence="1 2">
    <name type="scientific">Maribacter orientalis</name>
    <dbReference type="NCBI Taxonomy" id="228957"/>
    <lineage>
        <taxon>Bacteria</taxon>
        <taxon>Pseudomonadati</taxon>
        <taxon>Bacteroidota</taxon>
        <taxon>Flavobacteriia</taxon>
        <taxon>Flavobacteriales</taxon>
        <taxon>Flavobacteriaceae</taxon>
        <taxon>Maribacter</taxon>
    </lineage>
</organism>
<keyword evidence="2" id="KW-1185">Reference proteome</keyword>
<gene>
    <name evidence="1" type="ORF">SAMN04488008_10732</name>
</gene>
<dbReference type="EMBL" id="FNZN01000007">
    <property type="protein sequence ID" value="SEL92890.1"/>
    <property type="molecule type" value="Genomic_DNA"/>
</dbReference>
<dbReference type="GO" id="GO:0016740">
    <property type="term" value="F:transferase activity"/>
    <property type="evidence" value="ECO:0007669"/>
    <property type="project" value="UniProtKB-KW"/>
</dbReference>
<reference evidence="2" key="1">
    <citation type="submission" date="2016-10" db="EMBL/GenBank/DDBJ databases">
        <authorList>
            <person name="Varghese N."/>
            <person name="Submissions S."/>
        </authorList>
    </citation>
    <scope>NUCLEOTIDE SEQUENCE [LARGE SCALE GENOMIC DNA]</scope>
    <source>
        <strain evidence="2">DSM 16471</strain>
    </source>
</reference>
<dbReference type="SUPFAM" id="SSF53756">
    <property type="entry name" value="UDP-Glycosyltransferase/glycogen phosphorylase"/>
    <property type="match status" value="1"/>
</dbReference>
<protein>
    <submittedName>
        <fullName evidence="1">Glycosyl transferases group 1</fullName>
    </submittedName>
</protein>
<dbReference type="AlphaFoldDB" id="A0A1H7U752"/>
<dbReference type="OrthoDB" id="9807209at2"/>
<sequence>MQTPINTLSNNKTLLVIALVWPEPASTAAGVRMMQLLDVFKTQGYAITIASAASKSQFSFDFHSLGFKMEDIKMNDCSFDVFVKKLNPSVVLFDRFLTEEQFGWRFVEQCPDALRILDTEDLHSLRHVREQCFKKDIPFTTEAWIADDKTKREIASIYRCDLSLIISSFELELLTNVIKIDKSLFLLLPFMVDEITNNTKWKTFEDRNGFIFIGGGKHAPNIDAIKLLKTSIWPLIHAQLPEAKLHIYGAYLPQQVLEMHDPKERFLVKGRAEDADEAMQSAKVCLAPLRFGAGIKGKLVAAMQNGTPSVTTTLGAEGMHGILDWNGSIENDPNAFVDAAVHLYTDKTIWSRAQEQGKTLINTLYSKTSLEKILITAIDELQRNLPQHRQHNFIGALLQHQTLQSTKFMGKWIEAKNRG</sequence>
<keyword evidence="1" id="KW-0808">Transferase</keyword>